<keyword evidence="2" id="KW-1185">Reference proteome</keyword>
<evidence type="ECO:0000313" key="1">
    <source>
        <dbReference type="EMBL" id="EDS71924.1"/>
    </source>
</evidence>
<evidence type="ECO:0000313" key="2">
    <source>
        <dbReference type="Proteomes" id="UP000005178"/>
    </source>
</evidence>
<dbReference type="STRING" id="445971.ANASTE_01628"/>
<dbReference type="InterPro" id="IPR050708">
    <property type="entry name" value="T6SS_VgrG/RHS"/>
</dbReference>
<gene>
    <name evidence="1" type="ORF">ANASTE_01628</name>
</gene>
<reference evidence="1" key="2">
    <citation type="submission" date="2013-08" db="EMBL/GenBank/DDBJ databases">
        <title>Draft genome sequence of Anaerofustis stercorihominis (DSM 17244).</title>
        <authorList>
            <person name="Sudarsanam P."/>
            <person name="Ley R."/>
            <person name="Guruge J."/>
            <person name="Turnbaugh P.J."/>
            <person name="Mahowald M."/>
            <person name="Liep D."/>
            <person name="Gordon J."/>
        </authorList>
    </citation>
    <scope>NUCLEOTIDE SEQUENCE</scope>
    <source>
        <strain evidence="1">DSM 17244</strain>
    </source>
</reference>
<sequence length="74" mass="8684">MGILAYKYDEFGSTELVGNTTIENEVCYTGQVYDKETGDYYYNARYYNPEDGRFVTVDTYRGELEEPLRLHLYA</sequence>
<dbReference type="eggNOG" id="COG3209">
    <property type="taxonomic scope" value="Bacteria"/>
</dbReference>
<dbReference type="Proteomes" id="UP000005178">
    <property type="component" value="Unassembled WGS sequence"/>
</dbReference>
<accession>B1C8L4</accession>
<dbReference type="AlphaFoldDB" id="B1C8L4"/>
<dbReference type="InterPro" id="IPR022385">
    <property type="entry name" value="Rhs_assc_core"/>
</dbReference>
<dbReference type="EMBL" id="ABIL02000006">
    <property type="protein sequence ID" value="EDS71924.1"/>
    <property type="molecule type" value="Genomic_DNA"/>
</dbReference>
<name>B1C8L4_9FIRM</name>
<dbReference type="HOGENOM" id="CLU_2679638_0_0_9"/>
<dbReference type="PANTHER" id="PTHR32305:SF15">
    <property type="entry name" value="PROTEIN RHSA-RELATED"/>
    <property type="match status" value="1"/>
</dbReference>
<protein>
    <submittedName>
        <fullName evidence="1">RHS repeat-associated core domain protein</fullName>
    </submittedName>
</protein>
<dbReference type="PANTHER" id="PTHR32305">
    <property type="match status" value="1"/>
</dbReference>
<comment type="caution">
    <text evidence="1">The sequence shown here is derived from an EMBL/GenBank/DDBJ whole genome shotgun (WGS) entry which is preliminary data.</text>
</comment>
<organism evidence="1 2">
    <name type="scientific">Anaerofustis stercorihominis DSM 17244</name>
    <dbReference type="NCBI Taxonomy" id="445971"/>
    <lineage>
        <taxon>Bacteria</taxon>
        <taxon>Bacillati</taxon>
        <taxon>Bacillota</taxon>
        <taxon>Clostridia</taxon>
        <taxon>Eubacteriales</taxon>
        <taxon>Eubacteriaceae</taxon>
        <taxon>Anaerofustis</taxon>
    </lineage>
</organism>
<dbReference type="Gene3D" id="2.180.10.10">
    <property type="entry name" value="RHS repeat-associated core"/>
    <property type="match status" value="1"/>
</dbReference>
<reference evidence="1" key="1">
    <citation type="submission" date="2008-01" db="EMBL/GenBank/DDBJ databases">
        <authorList>
            <person name="Fulton L."/>
            <person name="Clifton S."/>
            <person name="Fulton B."/>
            <person name="Xu J."/>
            <person name="Minx P."/>
            <person name="Pepin K.H."/>
            <person name="Johnson M."/>
            <person name="Thiruvilangam P."/>
            <person name="Bhonagiri V."/>
            <person name="Nash W.E."/>
            <person name="Mardis E.R."/>
            <person name="Wilson R.K."/>
        </authorList>
    </citation>
    <scope>NUCLEOTIDE SEQUENCE [LARGE SCALE GENOMIC DNA]</scope>
    <source>
        <strain evidence="1">DSM 17244</strain>
    </source>
</reference>
<dbReference type="NCBIfam" id="TIGR03696">
    <property type="entry name" value="Rhs_assc_core"/>
    <property type="match status" value="1"/>
</dbReference>
<proteinExistence type="predicted"/>